<dbReference type="RefSeq" id="WP_344720944.1">
    <property type="nucleotide sequence ID" value="NZ_BAAAUS010000007.1"/>
</dbReference>
<feature type="region of interest" description="Disordered" evidence="1">
    <location>
        <begin position="1"/>
        <end position="20"/>
    </location>
</feature>
<dbReference type="EMBL" id="JBHUCO010000009">
    <property type="protein sequence ID" value="MFD1517447.1"/>
    <property type="molecule type" value="Genomic_DNA"/>
</dbReference>
<proteinExistence type="predicted"/>
<feature type="compositionally biased region" description="Polar residues" evidence="1">
    <location>
        <begin position="1"/>
        <end position="13"/>
    </location>
</feature>
<feature type="compositionally biased region" description="Basic and acidic residues" evidence="1">
    <location>
        <begin position="102"/>
        <end position="112"/>
    </location>
</feature>
<keyword evidence="3" id="KW-1185">Reference proteome</keyword>
<organism evidence="2 3">
    <name type="scientific">Pseudonocardia yunnanensis</name>
    <dbReference type="NCBI Taxonomy" id="58107"/>
    <lineage>
        <taxon>Bacteria</taxon>
        <taxon>Bacillati</taxon>
        <taxon>Actinomycetota</taxon>
        <taxon>Actinomycetes</taxon>
        <taxon>Pseudonocardiales</taxon>
        <taxon>Pseudonocardiaceae</taxon>
        <taxon>Pseudonocardia</taxon>
    </lineage>
</organism>
<evidence type="ECO:0000313" key="3">
    <source>
        <dbReference type="Proteomes" id="UP001597114"/>
    </source>
</evidence>
<gene>
    <name evidence="2" type="ORF">ACFSJD_08115</name>
</gene>
<name>A0ABW4ER99_9PSEU</name>
<feature type="region of interest" description="Disordered" evidence="1">
    <location>
        <begin position="77"/>
        <end position="125"/>
    </location>
</feature>
<dbReference type="Proteomes" id="UP001597114">
    <property type="component" value="Unassembled WGS sequence"/>
</dbReference>
<comment type="caution">
    <text evidence="2">The sequence shown here is derived from an EMBL/GenBank/DDBJ whole genome shotgun (WGS) entry which is preliminary data.</text>
</comment>
<sequence>MPNTHTFRVTSRPRTTESARRCPYQAAPVELNLVAHNDGGRYDTGDLAVPDSRGGIRLLGRVADRIGGACMIPVSDVEATPASDPDVDDVGSRRTPAHRRGRDSPPEHHPSRAEVLPALPGNPAGEVRKELLRRWLRGEATLPD</sequence>
<evidence type="ECO:0000313" key="2">
    <source>
        <dbReference type="EMBL" id="MFD1517447.1"/>
    </source>
</evidence>
<accession>A0ABW4ER99</accession>
<dbReference type="SUPFAM" id="SSF56801">
    <property type="entry name" value="Acetyl-CoA synthetase-like"/>
    <property type="match status" value="1"/>
</dbReference>
<reference evidence="3" key="1">
    <citation type="journal article" date="2019" name="Int. J. Syst. Evol. Microbiol.">
        <title>The Global Catalogue of Microorganisms (GCM) 10K type strain sequencing project: providing services to taxonomists for standard genome sequencing and annotation.</title>
        <authorList>
            <consortium name="The Broad Institute Genomics Platform"/>
            <consortium name="The Broad Institute Genome Sequencing Center for Infectious Disease"/>
            <person name="Wu L."/>
            <person name="Ma J."/>
        </authorList>
    </citation>
    <scope>NUCLEOTIDE SEQUENCE [LARGE SCALE GENOMIC DNA]</scope>
    <source>
        <strain evidence="3">CCM 7043</strain>
    </source>
</reference>
<protein>
    <submittedName>
        <fullName evidence="2">Uncharacterized protein</fullName>
    </submittedName>
</protein>
<evidence type="ECO:0000256" key="1">
    <source>
        <dbReference type="SAM" id="MobiDB-lite"/>
    </source>
</evidence>